<comment type="catalytic activity">
    <reaction evidence="3">
        <text>uridine(1911/1915/1917) in 23S rRNA = pseudouridine(1911/1915/1917) in 23S rRNA</text>
        <dbReference type="Rhea" id="RHEA:42524"/>
        <dbReference type="Rhea" id="RHEA-COMP:10097"/>
        <dbReference type="Rhea" id="RHEA-COMP:10098"/>
        <dbReference type="ChEBI" id="CHEBI:65314"/>
        <dbReference type="ChEBI" id="CHEBI:65315"/>
        <dbReference type="EC" id="5.4.99.23"/>
    </reaction>
</comment>
<evidence type="ECO:0000313" key="10">
    <source>
        <dbReference type="Proteomes" id="UP000067461"/>
    </source>
</evidence>
<evidence type="ECO:0000256" key="5">
    <source>
        <dbReference type="PROSITE-ProRule" id="PRU00182"/>
    </source>
</evidence>
<feature type="domain" description="RNA-binding S4" evidence="8">
    <location>
        <begin position="40"/>
        <end position="100"/>
    </location>
</feature>
<evidence type="ECO:0000256" key="7">
    <source>
        <dbReference type="SAM" id="MobiDB-lite"/>
    </source>
</evidence>
<reference evidence="9 10" key="1">
    <citation type="journal article" date="2014" name="Nat. Commun.">
        <title>Physiological and genomic features of highly alkaliphilic hydrogen-utilizing Betaproteobacteria from a continental serpentinizing site.</title>
        <authorList>
            <person name="Suzuki S."/>
            <person name="Kuenen J.G."/>
            <person name="Schipper K."/>
            <person name="van der Velde S."/>
            <person name="Ishii S."/>
            <person name="Wu A."/>
            <person name="Sorokin D.Y."/>
            <person name="Tenney A."/>
            <person name="Meng X.Y."/>
            <person name="Morrill P.L."/>
            <person name="Kamagata Y."/>
            <person name="Muyzer G."/>
            <person name="Nealson K.H."/>
        </authorList>
    </citation>
    <scope>NUCLEOTIDE SEQUENCE [LARGE SCALE GENOMIC DNA]</scope>
    <source>
        <strain evidence="9 10">A1</strain>
    </source>
</reference>
<dbReference type="SUPFAM" id="SSF55174">
    <property type="entry name" value="Alpha-L RNA-binding motif"/>
    <property type="match status" value="1"/>
</dbReference>
<keyword evidence="10" id="KW-1185">Reference proteome</keyword>
<dbReference type="CDD" id="cd00165">
    <property type="entry name" value="S4"/>
    <property type="match status" value="1"/>
</dbReference>
<dbReference type="InterPro" id="IPR050188">
    <property type="entry name" value="RluA_PseudoU_synthase"/>
</dbReference>
<evidence type="ECO:0000256" key="4">
    <source>
        <dbReference type="PIRSR" id="PIRSR606225-1"/>
    </source>
</evidence>
<dbReference type="InterPro" id="IPR006224">
    <property type="entry name" value="PsdUridine_synth_RluA-like_CS"/>
</dbReference>
<dbReference type="OrthoDB" id="9785808at2"/>
<dbReference type="Proteomes" id="UP000067461">
    <property type="component" value="Chromosome"/>
</dbReference>
<dbReference type="SMART" id="SM00363">
    <property type="entry name" value="S4"/>
    <property type="match status" value="1"/>
</dbReference>
<dbReference type="PANTHER" id="PTHR21600">
    <property type="entry name" value="MITOCHONDRIAL RNA PSEUDOURIDINE SYNTHASE"/>
    <property type="match status" value="1"/>
</dbReference>
<dbReference type="Gene3D" id="3.30.2350.10">
    <property type="entry name" value="Pseudouridine synthase"/>
    <property type="match status" value="1"/>
</dbReference>
<dbReference type="GO" id="GO:0003723">
    <property type="term" value="F:RNA binding"/>
    <property type="evidence" value="ECO:0007669"/>
    <property type="project" value="UniProtKB-KW"/>
</dbReference>
<keyword evidence="2 6" id="KW-0413">Isomerase</keyword>
<dbReference type="InterPro" id="IPR020103">
    <property type="entry name" value="PsdUridine_synth_cat_dom_sf"/>
</dbReference>
<dbReference type="GO" id="GO:0160140">
    <property type="term" value="F:23S rRNA pseudouridine(1911/1915/1917) synthase activity"/>
    <property type="evidence" value="ECO:0007669"/>
    <property type="project" value="UniProtKB-EC"/>
</dbReference>
<dbReference type="SUPFAM" id="SSF55120">
    <property type="entry name" value="Pseudouridine synthase"/>
    <property type="match status" value="1"/>
</dbReference>
<dbReference type="NCBIfam" id="TIGR00005">
    <property type="entry name" value="rluA_subfam"/>
    <property type="match status" value="1"/>
</dbReference>
<dbReference type="CDD" id="cd02869">
    <property type="entry name" value="PseudoU_synth_RluA_like"/>
    <property type="match status" value="1"/>
</dbReference>
<dbReference type="EC" id="5.4.99.-" evidence="6"/>
<dbReference type="KEGG" id="cbaa:SRAA_0635"/>
<evidence type="ECO:0000256" key="6">
    <source>
        <dbReference type="RuleBase" id="RU362028"/>
    </source>
</evidence>
<comment type="function">
    <text evidence="6">Responsible for synthesis of pseudouridine from uracil.</text>
</comment>
<feature type="active site" evidence="4">
    <location>
        <position position="162"/>
    </location>
</feature>
<evidence type="ECO:0000256" key="3">
    <source>
        <dbReference type="ARBA" id="ARBA00036882"/>
    </source>
</evidence>
<dbReference type="InterPro" id="IPR036986">
    <property type="entry name" value="S4_RNA-bd_sf"/>
</dbReference>
<dbReference type="InterPro" id="IPR002942">
    <property type="entry name" value="S4_RNA-bd"/>
</dbReference>
<dbReference type="PROSITE" id="PS50889">
    <property type="entry name" value="S4"/>
    <property type="match status" value="1"/>
</dbReference>
<evidence type="ECO:0000256" key="2">
    <source>
        <dbReference type="ARBA" id="ARBA00023235"/>
    </source>
</evidence>
<keyword evidence="5" id="KW-0694">RNA-binding</keyword>
<dbReference type="PANTHER" id="PTHR21600:SF44">
    <property type="entry name" value="RIBOSOMAL LARGE SUBUNIT PSEUDOURIDINE SYNTHASE D"/>
    <property type="match status" value="1"/>
</dbReference>
<comment type="similarity">
    <text evidence="1 6">Belongs to the pseudouridine synthase RluA family.</text>
</comment>
<dbReference type="HOGENOM" id="CLU_016902_4_0_4"/>
<gene>
    <name evidence="9" type="ORF">SRAA_0635</name>
</gene>
<dbReference type="GO" id="GO:0000455">
    <property type="term" value="P:enzyme-directed rRNA pseudouridine synthesis"/>
    <property type="evidence" value="ECO:0007669"/>
    <property type="project" value="TreeGrafter"/>
</dbReference>
<feature type="region of interest" description="Disordered" evidence="7">
    <location>
        <begin position="1"/>
        <end position="23"/>
    </location>
</feature>
<dbReference type="AlphaFoldDB" id="A0A060NNJ4"/>
<dbReference type="PROSITE" id="PS01129">
    <property type="entry name" value="PSI_RLU"/>
    <property type="match status" value="1"/>
</dbReference>
<name>A0A060NNJ4_9BURK</name>
<accession>A0A060NNJ4</accession>
<organism evidence="9 10">
    <name type="scientific">Serpentinimonas raichei</name>
    <dbReference type="NCBI Taxonomy" id="1458425"/>
    <lineage>
        <taxon>Bacteria</taxon>
        <taxon>Pseudomonadati</taxon>
        <taxon>Pseudomonadota</taxon>
        <taxon>Betaproteobacteria</taxon>
        <taxon>Burkholderiales</taxon>
        <taxon>Comamonadaceae</taxon>
        <taxon>Serpentinimonas</taxon>
    </lineage>
</organism>
<dbReference type="Gene3D" id="3.10.290.10">
    <property type="entry name" value="RNA-binding S4 domain"/>
    <property type="match status" value="1"/>
</dbReference>
<dbReference type="Pfam" id="PF00849">
    <property type="entry name" value="PseudoU_synth_2"/>
    <property type="match status" value="1"/>
</dbReference>
<evidence type="ECO:0000256" key="1">
    <source>
        <dbReference type="ARBA" id="ARBA00010876"/>
    </source>
</evidence>
<dbReference type="EMBL" id="AP014568">
    <property type="protein sequence ID" value="BAO80489.1"/>
    <property type="molecule type" value="Genomic_DNA"/>
</dbReference>
<dbReference type="Pfam" id="PF01479">
    <property type="entry name" value="S4"/>
    <property type="match status" value="1"/>
</dbReference>
<comment type="catalytic activity">
    <reaction evidence="6">
        <text>a uridine in RNA = a pseudouridine in RNA</text>
        <dbReference type="Rhea" id="RHEA:48348"/>
        <dbReference type="Rhea" id="RHEA-COMP:12068"/>
        <dbReference type="Rhea" id="RHEA-COMP:12069"/>
        <dbReference type="ChEBI" id="CHEBI:65314"/>
        <dbReference type="ChEBI" id="CHEBI:65315"/>
    </reaction>
</comment>
<dbReference type="STRING" id="1458425.SRAA_0635"/>
<protein>
    <recommendedName>
        <fullName evidence="6">Pseudouridine synthase</fullName>
        <ecNumber evidence="6">5.4.99.-</ecNumber>
    </recommendedName>
</protein>
<dbReference type="InterPro" id="IPR006145">
    <property type="entry name" value="PsdUridine_synth_RsuA/RluA"/>
</dbReference>
<evidence type="ECO:0000259" key="8">
    <source>
        <dbReference type="SMART" id="SM00363"/>
    </source>
</evidence>
<evidence type="ECO:0000313" key="9">
    <source>
        <dbReference type="EMBL" id="BAO80489.1"/>
    </source>
</evidence>
<dbReference type="InterPro" id="IPR006225">
    <property type="entry name" value="PsdUridine_synth_RluC/D"/>
</dbReference>
<sequence length="350" mass="38129">MSSQREPVGAPPAPTEEEADDAPDALECRQWEAEIGEHGQRIDRVLAARLPALSRAWLQNLIGQGALRLNASVCQKPAHKLRVGDRIEIELRPTAQASAFVPEPMALQPLYEDAHLLVLDKPVGLVVHPAAGHWGGTLLNGLLAHHAGATMLPRAGIVHRLDKDTSGLMVVAKTQACFDALVRQIALRQVHRVYLALVHGAWRHGPEHAIEQPIGRDPRQRLRMAVLGPEHSGAKPALTHVRPLAVGSQSSLLGCKLHTGRTHQIRVHLAWSGHALVADPLYGGPPALGLQRQALHAHQLALRHPHSGQWMHWHCPAPPDLMQALEAAGLHYNPKPLWALDTEPVATDDD</sequence>
<proteinExistence type="inferred from homology"/>